<dbReference type="InterPro" id="IPR001849">
    <property type="entry name" value="PH_domain"/>
</dbReference>
<accession>X6LWN7</accession>
<dbReference type="PROSITE" id="PS50003">
    <property type="entry name" value="PH_DOMAIN"/>
    <property type="match status" value="1"/>
</dbReference>
<evidence type="ECO:0000256" key="1">
    <source>
        <dbReference type="ARBA" id="ARBA00004370"/>
    </source>
</evidence>
<dbReference type="PANTHER" id="PTHR14309">
    <property type="entry name" value="EXPRESSED PROTEIN"/>
    <property type="match status" value="1"/>
</dbReference>
<evidence type="ECO:0000313" key="5">
    <source>
        <dbReference type="Proteomes" id="UP000023152"/>
    </source>
</evidence>
<dbReference type="SUPFAM" id="SSF50729">
    <property type="entry name" value="PH domain-like"/>
    <property type="match status" value="1"/>
</dbReference>
<organism evidence="4 5">
    <name type="scientific">Reticulomyxa filosa</name>
    <dbReference type="NCBI Taxonomy" id="46433"/>
    <lineage>
        <taxon>Eukaryota</taxon>
        <taxon>Sar</taxon>
        <taxon>Rhizaria</taxon>
        <taxon>Retaria</taxon>
        <taxon>Foraminifera</taxon>
        <taxon>Monothalamids</taxon>
        <taxon>Reticulomyxidae</taxon>
        <taxon>Reticulomyxa</taxon>
    </lineage>
</organism>
<keyword evidence="5" id="KW-1185">Reference proteome</keyword>
<comment type="subcellular location">
    <subcellularLocation>
        <location evidence="1">Membrane</location>
    </subcellularLocation>
</comment>
<dbReference type="Proteomes" id="UP000023152">
    <property type="component" value="Unassembled WGS sequence"/>
</dbReference>
<evidence type="ECO:0000259" key="3">
    <source>
        <dbReference type="PROSITE" id="PS50003"/>
    </source>
</evidence>
<feature type="domain" description="PH" evidence="3">
    <location>
        <begin position="5"/>
        <end position="111"/>
    </location>
</feature>
<evidence type="ECO:0000313" key="4">
    <source>
        <dbReference type="EMBL" id="ETO05145.1"/>
    </source>
</evidence>
<comment type="caution">
    <text evidence="4">The sequence shown here is derived from an EMBL/GenBank/DDBJ whole genome shotgun (WGS) entry which is preliminary data.</text>
</comment>
<gene>
    <name evidence="4" type="ORF">RFI_32251</name>
</gene>
<protein>
    <recommendedName>
        <fullName evidence="3">PH domain-containing protein</fullName>
    </recommendedName>
</protein>
<dbReference type="InterPro" id="IPR039680">
    <property type="entry name" value="PLEKHB1/2"/>
</dbReference>
<evidence type="ECO:0000256" key="2">
    <source>
        <dbReference type="ARBA" id="ARBA00023136"/>
    </source>
</evidence>
<dbReference type="GO" id="GO:0045595">
    <property type="term" value="P:regulation of cell differentiation"/>
    <property type="evidence" value="ECO:0007669"/>
    <property type="project" value="TreeGrafter"/>
</dbReference>
<sequence length="208" mass="23357">MSRPTIVKEGWVEKRAETFLGMSFKKRWLVLSEDKTLKYFEDEGKNNLKGIINLGEAISVQKMKTMDSTKAKGQSYFHGIVLVTKEKSWTLFVETEKLLYEWLQAIESVGVTYKKDELVQFGSNAEPTSPMDSAVSISANNSLRSDKSPTNLSDASEVNVTSPITEKKSVIGSQLFSEGRTKTKFQNIWNTIKSTGADWGLVDCMHII</sequence>
<dbReference type="InterPro" id="IPR011993">
    <property type="entry name" value="PH-like_dom_sf"/>
</dbReference>
<name>X6LWN7_RETFI</name>
<dbReference type="SMART" id="SM00233">
    <property type="entry name" value="PH"/>
    <property type="match status" value="1"/>
</dbReference>
<proteinExistence type="predicted"/>
<dbReference type="Gene3D" id="2.30.29.30">
    <property type="entry name" value="Pleckstrin-homology domain (PH domain)/Phosphotyrosine-binding domain (PTB)"/>
    <property type="match status" value="1"/>
</dbReference>
<dbReference type="Pfam" id="PF00169">
    <property type="entry name" value="PH"/>
    <property type="match status" value="1"/>
</dbReference>
<dbReference type="GO" id="GO:0016020">
    <property type="term" value="C:membrane"/>
    <property type="evidence" value="ECO:0007669"/>
    <property type="project" value="UniProtKB-SubCell"/>
</dbReference>
<dbReference type="OrthoDB" id="185175at2759"/>
<dbReference type="AlphaFoldDB" id="X6LWN7"/>
<dbReference type="PANTHER" id="PTHR14309:SF10">
    <property type="entry name" value="PH DOMAIN-CONTAINING PROTEIN"/>
    <property type="match status" value="1"/>
</dbReference>
<reference evidence="4 5" key="1">
    <citation type="journal article" date="2013" name="Curr. Biol.">
        <title>The Genome of the Foraminiferan Reticulomyxa filosa.</title>
        <authorList>
            <person name="Glockner G."/>
            <person name="Hulsmann N."/>
            <person name="Schleicher M."/>
            <person name="Noegel A.A."/>
            <person name="Eichinger L."/>
            <person name="Gallinger C."/>
            <person name="Pawlowski J."/>
            <person name="Sierra R."/>
            <person name="Euteneuer U."/>
            <person name="Pillet L."/>
            <person name="Moustafa A."/>
            <person name="Platzer M."/>
            <person name="Groth M."/>
            <person name="Szafranski K."/>
            <person name="Schliwa M."/>
        </authorList>
    </citation>
    <scope>NUCLEOTIDE SEQUENCE [LARGE SCALE GENOMIC DNA]</scope>
</reference>
<keyword evidence="2" id="KW-0472">Membrane</keyword>
<dbReference type="EMBL" id="ASPP01028476">
    <property type="protein sequence ID" value="ETO05145.1"/>
    <property type="molecule type" value="Genomic_DNA"/>
</dbReference>